<evidence type="ECO:0008006" key="4">
    <source>
        <dbReference type="Google" id="ProtNLM"/>
    </source>
</evidence>
<feature type="chain" id="PRO_5045665204" description="DUF1176 domain-containing protein" evidence="1">
    <location>
        <begin position="32"/>
        <end position="218"/>
    </location>
</feature>
<keyword evidence="2" id="KW-0614">Plasmid</keyword>
<sequence length="218" mass="24549">MVKTCMTHKICTRFAVRLCALALFAQTSACSAELPPDAPTLRDARKFLISHTDAGCDDTDNAHLIKDDRIIVASRSGNVATIIYDLHCEYSAARTRVFLLWRTFSGYRLMHFAKPVYELRWADDIGSELAEKPSAIGYEVVTRLSNGKINSNSLEITSDERWGASEDSGEKGSWRFLHNTDRYALSSFEVEPYSLRGLGPDKADRLKGKRFMLFPSEK</sequence>
<dbReference type="Proteomes" id="UP001317629">
    <property type="component" value="Plasmid pSS37A-Re-1"/>
</dbReference>
<name>A0ABM8EDV2_9HYPH</name>
<protein>
    <recommendedName>
        <fullName evidence="4">DUF1176 domain-containing protein</fullName>
    </recommendedName>
</protein>
<evidence type="ECO:0000256" key="1">
    <source>
        <dbReference type="SAM" id="SignalP"/>
    </source>
</evidence>
<keyword evidence="1" id="KW-0732">Signal</keyword>
<reference evidence="2 3" key="1">
    <citation type="journal article" date="2023" name="Int. J. Syst. Evol. Microbiol.">
        <title>Methylocystis iwaonis sp. nov., a type II methane-oxidizing bacterium from surface soil of a rice paddy field in Japan, and emended description of the genus Methylocystis (ex Whittenbury et al. 1970) Bowman et al. 1993.</title>
        <authorList>
            <person name="Kaise H."/>
            <person name="Sawadogo J.B."/>
            <person name="Alam M.S."/>
            <person name="Ueno C."/>
            <person name="Dianou D."/>
            <person name="Shinjo R."/>
            <person name="Asakawa S."/>
        </authorList>
    </citation>
    <scope>NUCLEOTIDE SEQUENCE [LARGE SCALE GENOMIC DNA]</scope>
    <source>
        <strain evidence="2 3">SS37A-Re</strain>
    </source>
</reference>
<keyword evidence="3" id="KW-1185">Reference proteome</keyword>
<organism evidence="2 3">
    <name type="scientific">Methylocystis iwaonis</name>
    <dbReference type="NCBI Taxonomy" id="2885079"/>
    <lineage>
        <taxon>Bacteria</taxon>
        <taxon>Pseudomonadati</taxon>
        <taxon>Pseudomonadota</taxon>
        <taxon>Alphaproteobacteria</taxon>
        <taxon>Hyphomicrobiales</taxon>
        <taxon>Methylocystaceae</taxon>
        <taxon>Methylocystis</taxon>
    </lineage>
</organism>
<feature type="signal peptide" evidence="1">
    <location>
        <begin position="1"/>
        <end position="31"/>
    </location>
</feature>
<proteinExistence type="predicted"/>
<dbReference type="EMBL" id="AP027143">
    <property type="protein sequence ID" value="BDV36139.1"/>
    <property type="molecule type" value="Genomic_DNA"/>
</dbReference>
<evidence type="ECO:0000313" key="3">
    <source>
        <dbReference type="Proteomes" id="UP001317629"/>
    </source>
</evidence>
<evidence type="ECO:0000313" key="2">
    <source>
        <dbReference type="EMBL" id="BDV36139.1"/>
    </source>
</evidence>
<geneLocation type="plasmid" evidence="2 3">
    <name>pSS37A-Re-1</name>
</geneLocation>
<gene>
    <name evidence="2" type="ORF">SS37A_36690</name>
</gene>
<accession>A0ABM8EDV2</accession>